<reference evidence="2" key="1">
    <citation type="submission" date="2015-01" db="EMBL/GenBank/DDBJ databases">
        <title>The Genome Sequence of Cryptococcus gattii CA1280.</title>
        <authorList>
            <consortium name="The Broad Institute Genomics Platform"/>
            <person name="Cuomo C."/>
            <person name="Litvintseva A."/>
            <person name="Chen Y."/>
            <person name="Heitman J."/>
            <person name="Sun S."/>
            <person name="Springer D."/>
            <person name="Dromer F."/>
            <person name="Young S."/>
            <person name="Zeng Q."/>
            <person name="Gargeya S."/>
            <person name="Abouelleil A."/>
            <person name="Alvarado L."/>
            <person name="Chapman S.B."/>
            <person name="Gainer-Dewar J."/>
            <person name="Goldberg J."/>
            <person name="Griggs A."/>
            <person name="Gujja S."/>
            <person name="Hansen M."/>
            <person name="Howarth C."/>
            <person name="Imamovic A."/>
            <person name="Larimer J."/>
            <person name="Murphy C."/>
            <person name="Naylor J."/>
            <person name="Pearson M."/>
            <person name="Priest M."/>
            <person name="Roberts A."/>
            <person name="Saif S."/>
            <person name="Shea T."/>
            <person name="Sykes S."/>
            <person name="Wortman J."/>
            <person name="Nusbaum C."/>
            <person name="Birren B."/>
        </authorList>
    </citation>
    <scope>NUCLEOTIDE SEQUENCE [LARGE SCALE GENOMIC DNA]</scope>
    <source>
        <strain evidence="2">CA1280</strain>
    </source>
</reference>
<evidence type="ECO:0000313" key="2">
    <source>
        <dbReference type="EMBL" id="KIR46095.1"/>
    </source>
</evidence>
<organism evidence="2">
    <name type="scientific">Cryptococcus bacillisporus CA1280</name>
    <dbReference type="NCBI Taxonomy" id="1296109"/>
    <lineage>
        <taxon>Eukaryota</taxon>
        <taxon>Fungi</taxon>
        <taxon>Dikarya</taxon>
        <taxon>Basidiomycota</taxon>
        <taxon>Agaricomycotina</taxon>
        <taxon>Tremellomycetes</taxon>
        <taxon>Tremellales</taxon>
        <taxon>Cryptococcaceae</taxon>
        <taxon>Cryptococcus</taxon>
        <taxon>Cryptococcus gattii species complex</taxon>
    </lineage>
</organism>
<sequence>MAYTCGVIRYFGALRKWLPIDHRAAFRSDNCISFSIINIFSPLISPSLLRFSTRSTTPSISNRRSPTLFSKHRETPSPTEACSLSPFPVDPFLTSSDPWWTLRGFTGTSGKSSFRTSVLCPWITPTATMPPAPRHSWTTCQSKGSKSTLLTPRSSGNRLAQTLLPRPSRERKTRRRMRPLISPMTMRSSSSRLLAEPMLLDTLPLTSSSSVWVLMATLAPCSLAMSFCPRTTGGSRRFRTAPSLPREELPLPIPS</sequence>
<evidence type="ECO:0000256" key="1">
    <source>
        <dbReference type="SAM" id="MobiDB-lite"/>
    </source>
</evidence>
<dbReference type="EMBL" id="KN847985">
    <property type="protein sequence ID" value="KIR46095.1"/>
    <property type="molecule type" value="Genomic_DNA"/>
</dbReference>
<accession>A0A0D0VMA6</accession>
<feature type="region of interest" description="Disordered" evidence="1">
    <location>
        <begin position="232"/>
        <end position="255"/>
    </location>
</feature>
<feature type="region of interest" description="Disordered" evidence="1">
    <location>
        <begin position="133"/>
        <end position="153"/>
    </location>
</feature>
<proteinExistence type="predicted"/>
<protein>
    <submittedName>
        <fullName evidence="2">6-phosphogluconolactonase</fullName>
    </submittedName>
</protein>
<feature type="compositionally biased region" description="Polar residues" evidence="1">
    <location>
        <begin position="136"/>
        <end position="153"/>
    </location>
</feature>
<gene>
    <name evidence="2" type="ORF">I312_04638</name>
</gene>
<dbReference type="AlphaFoldDB" id="A0A0D0VMA6"/>
<name>A0A0D0VMA6_CRYGA</name>
<feature type="region of interest" description="Disordered" evidence="1">
    <location>
        <begin position="57"/>
        <end position="80"/>
    </location>
</feature>
<feature type="compositionally biased region" description="Polar residues" evidence="1">
    <location>
        <begin position="57"/>
        <end position="68"/>
    </location>
</feature>
<dbReference type="HOGENOM" id="CLU_1089970_0_0_1"/>